<dbReference type="EMBL" id="CAFBMQ010000367">
    <property type="protein sequence ID" value="CAB4930917.1"/>
    <property type="molecule type" value="Genomic_DNA"/>
</dbReference>
<gene>
    <name evidence="2" type="ORF">UFOPK3609_01929</name>
</gene>
<name>A0A6J7ILF1_9ZZZZ</name>
<dbReference type="AlphaFoldDB" id="A0A6J7ILF1"/>
<dbReference type="Pfam" id="PF26312">
    <property type="entry name" value="DUF8083"/>
    <property type="match status" value="1"/>
</dbReference>
<organism evidence="2">
    <name type="scientific">freshwater metagenome</name>
    <dbReference type="NCBI Taxonomy" id="449393"/>
    <lineage>
        <taxon>unclassified sequences</taxon>
        <taxon>metagenomes</taxon>
        <taxon>ecological metagenomes</taxon>
    </lineage>
</organism>
<proteinExistence type="predicted"/>
<dbReference type="InterPro" id="IPR058396">
    <property type="entry name" value="DUF8083"/>
</dbReference>
<reference evidence="2" key="1">
    <citation type="submission" date="2020-05" db="EMBL/GenBank/DDBJ databases">
        <authorList>
            <person name="Chiriac C."/>
            <person name="Salcher M."/>
            <person name="Ghai R."/>
            <person name="Kavagutti S V."/>
        </authorList>
    </citation>
    <scope>NUCLEOTIDE SEQUENCE</scope>
</reference>
<protein>
    <submittedName>
        <fullName evidence="2">Unannotated protein</fullName>
    </submittedName>
</protein>
<evidence type="ECO:0000259" key="1">
    <source>
        <dbReference type="Pfam" id="PF26312"/>
    </source>
</evidence>
<sequence length="287" mass="31422">MSTGSRAAYAAHLRVYEPLAAFEGDERRQWQDLLAAGALPDREQALAREHAAALRALCGLAPPVLPELEETALVTDLDGVTLISPLRTRVRSAEALLDFTEHLHDDLVEAYAPGAALVTAETELDAWRTSHPERRLHALTSPWQVPVRWFVLVEPEERVLHPGGPPGALGMRTGRAMVYRTPMSRARRRAARALAVLRRSVEDGAVVDSVESMARWLEDFHPRSLVELDYGGLVHLADDERLAADDSAADVAEARAALAEQDPERAADAYGRVQARMKALQAVEGAN</sequence>
<accession>A0A6J7ILF1</accession>
<feature type="domain" description="DUF8083" evidence="1">
    <location>
        <begin position="9"/>
        <end position="283"/>
    </location>
</feature>
<evidence type="ECO:0000313" key="2">
    <source>
        <dbReference type="EMBL" id="CAB4930917.1"/>
    </source>
</evidence>